<organism evidence="13 14">
    <name type="scientific">Candidatus Yanofskybacteria bacterium RIFCSPHIGHO2_02_FULL_43_22</name>
    <dbReference type="NCBI Taxonomy" id="1802681"/>
    <lineage>
        <taxon>Bacteria</taxon>
        <taxon>Candidatus Yanofskyibacteriota</taxon>
    </lineage>
</organism>
<dbReference type="GO" id="GO:0006271">
    <property type="term" value="P:DNA strand elongation involved in DNA replication"/>
    <property type="evidence" value="ECO:0007669"/>
    <property type="project" value="TreeGrafter"/>
</dbReference>
<dbReference type="PIRSF" id="PIRSF000804">
    <property type="entry name" value="DNA_pol_III_b"/>
    <property type="match status" value="1"/>
</dbReference>
<dbReference type="Gene3D" id="3.10.150.10">
    <property type="entry name" value="DNA Polymerase III, subunit A, domain 2"/>
    <property type="match status" value="1"/>
</dbReference>
<evidence type="ECO:0000256" key="6">
    <source>
        <dbReference type="ARBA" id="ARBA00022705"/>
    </source>
</evidence>
<evidence type="ECO:0000256" key="9">
    <source>
        <dbReference type="PIRNR" id="PIRNR000804"/>
    </source>
</evidence>
<dbReference type="SUPFAM" id="SSF55979">
    <property type="entry name" value="DNA clamp"/>
    <property type="match status" value="3"/>
</dbReference>
<evidence type="ECO:0000256" key="7">
    <source>
        <dbReference type="ARBA" id="ARBA00022932"/>
    </source>
</evidence>
<dbReference type="InterPro" id="IPR022635">
    <property type="entry name" value="DNA_polIII_beta_C"/>
</dbReference>
<evidence type="ECO:0000256" key="3">
    <source>
        <dbReference type="ARBA" id="ARBA00022490"/>
    </source>
</evidence>
<dbReference type="InterPro" id="IPR022637">
    <property type="entry name" value="DNA_polIII_beta_cen"/>
</dbReference>
<dbReference type="Gene3D" id="3.70.10.10">
    <property type="match status" value="1"/>
</dbReference>
<accession>A0A1F8FSF2</accession>
<evidence type="ECO:0000256" key="4">
    <source>
        <dbReference type="ARBA" id="ARBA00022679"/>
    </source>
</evidence>
<dbReference type="NCBIfam" id="TIGR00663">
    <property type="entry name" value="dnan"/>
    <property type="match status" value="1"/>
</dbReference>
<dbReference type="Proteomes" id="UP000176581">
    <property type="component" value="Unassembled WGS sequence"/>
</dbReference>
<dbReference type="SMART" id="SM00480">
    <property type="entry name" value="POL3Bc"/>
    <property type="match status" value="1"/>
</dbReference>
<dbReference type="CDD" id="cd00140">
    <property type="entry name" value="beta_clamp"/>
    <property type="match status" value="1"/>
</dbReference>
<dbReference type="GO" id="GO:0003887">
    <property type="term" value="F:DNA-directed DNA polymerase activity"/>
    <property type="evidence" value="ECO:0007669"/>
    <property type="project" value="UniProtKB-UniRule"/>
</dbReference>
<dbReference type="InterPro" id="IPR001001">
    <property type="entry name" value="DNA_polIII_beta"/>
</dbReference>
<keyword evidence="5 9" id="KW-0548">Nucleotidyltransferase</keyword>
<dbReference type="PANTHER" id="PTHR30478">
    <property type="entry name" value="DNA POLYMERASE III SUBUNIT BETA"/>
    <property type="match status" value="1"/>
</dbReference>
<comment type="caution">
    <text evidence="13">The sequence shown here is derived from an EMBL/GenBank/DDBJ whole genome shotgun (WGS) entry which is preliminary data.</text>
</comment>
<keyword evidence="4 9" id="KW-0808">Transferase</keyword>
<dbReference type="Pfam" id="PF02768">
    <property type="entry name" value="DNA_pol3_beta_3"/>
    <property type="match status" value="1"/>
</dbReference>
<dbReference type="PANTHER" id="PTHR30478:SF0">
    <property type="entry name" value="BETA SLIDING CLAMP"/>
    <property type="match status" value="1"/>
</dbReference>
<evidence type="ECO:0000256" key="1">
    <source>
        <dbReference type="ARBA" id="ARBA00004496"/>
    </source>
</evidence>
<feature type="domain" description="DNA polymerase III beta sliding clamp C-terminal" evidence="12">
    <location>
        <begin position="242"/>
        <end position="362"/>
    </location>
</feature>
<feature type="domain" description="DNA polymerase III beta sliding clamp central" evidence="11">
    <location>
        <begin position="128"/>
        <end position="240"/>
    </location>
</feature>
<dbReference type="EMBL" id="MGJV01000001">
    <property type="protein sequence ID" value="OGN16104.1"/>
    <property type="molecule type" value="Genomic_DNA"/>
</dbReference>
<evidence type="ECO:0000256" key="8">
    <source>
        <dbReference type="ARBA" id="ARBA00023125"/>
    </source>
</evidence>
<keyword evidence="7 9" id="KW-0239">DNA-directed DNA polymerase</keyword>
<dbReference type="AlphaFoldDB" id="A0A1F8FSF2"/>
<reference evidence="13 14" key="1">
    <citation type="journal article" date="2016" name="Nat. Commun.">
        <title>Thousands of microbial genomes shed light on interconnected biogeochemical processes in an aquifer system.</title>
        <authorList>
            <person name="Anantharaman K."/>
            <person name="Brown C.T."/>
            <person name="Hug L.A."/>
            <person name="Sharon I."/>
            <person name="Castelle C.J."/>
            <person name="Probst A.J."/>
            <person name="Thomas B.C."/>
            <person name="Singh A."/>
            <person name="Wilkins M.J."/>
            <person name="Karaoz U."/>
            <person name="Brodie E.L."/>
            <person name="Williams K.H."/>
            <person name="Hubbard S.S."/>
            <person name="Banfield J.F."/>
        </authorList>
    </citation>
    <scope>NUCLEOTIDE SEQUENCE [LARGE SCALE GENOMIC DNA]</scope>
</reference>
<evidence type="ECO:0000259" key="10">
    <source>
        <dbReference type="Pfam" id="PF00712"/>
    </source>
</evidence>
<evidence type="ECO:0000313" key="14">
    <source>
        <dbReference type="Proteomes" id="UP000176581"/>
    </source>
</evidence>
<dbReference type="InterPro" id="IPR022634">
    <property type="entry name" value="DNA_polIII_beta_N"/>
</dbReference>
<evidence type="ECO:0000313" key="13">
    <source>
        <dbReference type="EMBL" id="OGN16104.1"/>
    </source>
</evidence>
<comment type="similarity">
    <text evidence="2 9">Belongs to the beta sliding clamp family.</text>
</comment>
<evidence type="ECO:0000259" key="11">
    <source>
        <dbReference type="Pfam" id="PF02767"/>
    </source>
</evidence>
<name>A0A1F8FSF2_9BACT</name>
<evidence type="ECO:0000259" key="12">
    <source>
        <dbReference type="Pfam" id="PF02768"/>
    </source>
</evidence>
<keyword evidence="3 9" id="KW-0963">Cytoplasm</keyword>
<dbReference type="InterPro" id="IPR046938">
    <property type="entry name" value="DNA_clamp_sf"/>
</dbReference>
<comment type="function">
    <text evidence="9">Confers DNA tethering and processivity to DNA polymerases and other proteins. Acts as a clamp, forming a ring around DNA (a reaction catalyzed by the clamp-loading complex) which diffuses in an ATP-independent manner freely and bidirectionally along dsDNA. Initially characterized for its ability to contact the catalytic subunit of DNA polymerase III (Pol III), a complex, multichain enzyme responsible for most of the replicative synthesis in bacteria; Pol III exhibits 3'-5' exonuclease proofreading activity. The beta chain is required for initiation of replication as well as for processivity of DNA replication.</text>
</comment>
<keyword evidence="8" id="KW-0238">DNA-binding</keyword>
<dbReference type="GO" id="GO:0005737">
    <property type="term" value="C:cytoplasm"/>
    <property type="evidence" value="ECO:0007669"/>
    <property type="project" value="UniProtKB-SubCell"/>
</dbReference>
<comment type="subunit">
    <text evidence="9">Forms a ring-shaped head-to-tail homodimer around DNA.</text>
</comment>
<proteinExistence type="inferred from homology"/>
<sequence>MKVTVSHKNLKKSLGLVEKIVSRNPSLPILNNMLIKTDNGRLRVSSTNLEIGINCMIGAKIDEVGEIAVPARVSSDFINSVSDEKVILHTKNNILFINSDKYKTQILGFDTKDFPIIPKLKEGPIATVSSKVLRNMLYAVADAIAVSETRPELAGVYADFGSKNVTFAATDSFRLSEVVFATKNEGQHNIIIPRNTVMELIRITSDIDGDIEIKIGDNQVSFYNNDFELVSRLIDGNYPDYKKVIPGKFLSRVLVQKSDLERDARLAGLFSSNISDVRLACSENTIVIRAKNSDKGEIETTVPAVLKNDPFEVSVNYRYLLDGLKIVDSEKVVIEFTGNGNPLMIKPYDNNRELTYLIMPLRS</sequence>
<evidence type="ECO:0000256" key="5">
    <source>
        <dbReference type="ARBA" id="ARBA00022695"/>
    </source>
</evidence>
<dbReference type="Pfam" id="PF02767">
    <property type="entry name" value="DNA_pol3_beta_2"/>
    <property type="match status" value="1"/>
</dbReference>
<evidence type="ECO:0000256" key="2">
    <source>
        <dbReference type="ARBA" id="ARBA00010752"/>
    </source>
</evidence>
<dbReference type="GO" id="GO:0003677">
    <property type="term" value="F:DNA binding"/>
    <property type="evidence" value="ECO:0007669"/>
    <property type="project" value="UniProtKB-UniRule"/>
</dbReference>
<dbReference type="GO" id="GO:0008408">
    <property type="term" value="F:3'-5' exonuclease activity"/>
    <property type="evidence" value="ECO:0007669"/>
    <property type="project" value="InterPro"/>
</dbReference>
<protein>
    <recommendedName>
        <fullName evidence="9">Beta sliding clamp</fullName>
    </recommendedName>
</protein>
<dbReference type="Pfam" id="PF00712">
    <property type="entry name" value="DNA_pol3_beta"/>
    <property type="match status" value="1"/>
</dbReference>
<keyword evidence="6 9" id="KW-0235">DNA replication</keyword>
<gene>
    <name evidence="13" type="ORF">A3J47_03295</name>
</gene>
<feature type="domain" description="DNA polymerase III beta sliding clamp N-terminal" evidence="10">
    <location>
        <begin position="1"/>
        <end position="118"/>
    </location>
</feature>
<dbReference type="GO" id="GO:0009360">
    <property type="term" value="C:DNA polymerase III complex"/>
    <property type="evidence" value="ECO:0007669"/>
    <property type="project" value="InterPro"/>
</dbReference>
<comment type="subcellular location">
    <subcellularLocation>
        <location evidence="1 9">Cytoplasm</location>
    </subcellularLocation>
</comment>